<dbReference type="InterPro" id="IPR036397">
    <property type="entry name" value="RNaseH_sf"/>
</dbReference>
<keyword evidence="5" id="KW-0378">Hydrolase</keyword>
<protein>
    <recommendedName>
        <fullName evidence="8">Integrase catalytic domain-containing protein</fullName>
    </recommendedName>
</protein>
<reference evidence="9" key="1">
    <citation type="submission" date="2020-06" db="EMBL/GenBank/DDBJ databases">
        <authorList>
            <person name="Li T."/>
            <person name="Hu X."/>
            <person name="Zhang T."/>
            <person name="Song X."/>
            <person name="Zhang H."/>
            <person name="Dai N."/>
            <person name="Sheng W."/>
            <person name="Hou X."/>
            <person name="Wei L."/>
        </authorList>
    </citation>
    <scope>NUCLEOTIDE SEQUENCE</scope>
    <source>
        <strain evidence="9">KEN8</strain>
        <tissue evidence="9">Leaf</tissue>
    </source>
</reference>
<evidence type="ECO:0000256" key="2">
    <source>
        <dbReference type="ARBA" id="ARBA00022695"/>
    </source>
</evidence>
<dbReference type="SUPFAM" id="SSF56672">
    <property type="entry name" value="DNA/RNA polymerases"/>
    <property type="match status" value="1"/>
</dbReference>
<keyword evidence="1" id="KW-0808">Transferase</keyword>
<evidence type="ECO:0000313" key="9">
    <source>
        <dbReference type="EMBL" id="KAL0342546.1"/>
    </source>
</evidence>
<dbReference type="InterPro" id="IPR050951">
    <property type="entry name" value="Retrovirus_Pol_polyprotein"/>
</dbReference>
<gene>
    <name evidence="9" type="ORF">Scaly_1917200</name>
</gene>
<proteinExistence type="predicted"/>
<dbReference type="PANTHER" id="PTHR37984:SF5">
    <property type="entry name" value="PROTEIN NYNRIN-LIKE"/>
    <property type="match status" value="1"/>
</dbReference>
<organism evidence="9">
    <name type="scientific">Sesamum calycinum</name>
    <dbReference type="NCBI Taxonomy" id="2727403"/>
    <lineage>
        <taxon>Eukaryota</taxon>
        <taxon>Viridiplantae</taxon>
        <taxon>Streptophyta</taxon>
        <taxon>Embryophyta</taxon>
        <taxon>Tracheophyta</taxon>
        <taxon>Spermatophyta</taxon>
        <taxon>Magnoliopsida</taxon>
        <taxon>eudicotyledons</taxon>
        <taxon>Gunneridae</taxon>
        <taxon>Pentapetalae</taxon>
        <taxon>asterids</taxon>
        <taxon>lamiids</taxon>
        <taxon>Lamiales</taxon>
        <taxon>Pedaliaceae</taxon>
        <taxon>Sesamum</taxon>
    </lineage>
</organism>
<name>A0AAW2NJA4_9LAMI</name>
<dbReference type="PANTHER" id="PTHR37984">
    <property type="entry name" value="PROTEIN CBG26694"/>
    <property type="match status" value="1"/>
</dbReference>
<dbReference type="GO" id="GO:0003964">
    <property type="term" value="F:RNA-directed DNA polymerase activity"/>
    <property type="evidence" value="ECO:0007669"/>
    <property type="project" value="UniProtKB-KW"/>
</dbReference>
<dbReference type="GO" id="GO:0003676">
    <property type="term" value="F:nucleic acid binding"/>
    <property type="evidence" value="ECO:0007669"/>
    <property type="project" value="InterPro"/>
</dbReference>
<evidence type="ECO:0000256" key="6">
    <source>
        <dbReference type="ARBA" id="ARBA00022918"/>
    </source>
</evidence>
<keyword evidence="4" id="KW-0255">Endonuclease</keyword>
<evidence type="ECO:0000256" key="4">
    <source>
        <dbReference type="ARBA" id="ARBA00022759"/>
    </source>
</evidence>
<reference evidence="9" key="2">
    <citation type="journal article" date="2024" name="Plant">
        <title>Genomic evolution and insights into agronomic trait innovations of Sesamum species.</title>
        <authorList>
            <person name="Miao H."/>
            <person name="Wang L."/>
            <person name="Qu L."/>
            <person name="Liu H."/>
            <person name="Sun Y."/>
            <person name="Le M."/>
            <person name="Wang Q."/>
            <person name="Wei S."/>
            <person name="Zheng Y."/>
            <person name="Lin W."/>
            <person name="Duan Y."/>
            <person name="Cao H."/>
            <person name="Xiong S."/>
            <person name="Wang X."/>
            <person name="Wei L."/>
            <person name="Li C."/>
            <person name="Ma Q."/>
            <person name="Ju M."/>
            <person name="Zhao R."/>
            <person name="Li G."/>
            <person name="Mu C."/>
            <person name="Tian Q."/>
            <person name="Mei H."/>
            <person name="Zhang T."/>
            <person name="Gao T."/>
            <person name="Zhang H."/>
        </authorList>
    </citation>
    <scope>NUCLEOTIDE SEQUENCE</scope>
    <source>
        <strain evidence="9">KEN8</strain>
    </source>
</reference>
<accession>A0AAW2NJA4</accession>
<evidence type="ECO:0000256" key="5">
    <source>
        <dbReference type="ARBA" id="ARBA00022801"/>
    </source>
</evidence>
<dbReference type="GO" id="GO:0015074">
    <property type="term" value="P:DNA integration"/>
    <property type="evidence" value="ECO:0007669"/>
    <property type="project" value="InterPro"/>
</dbReference>
<keyword evidence="3" id="KW-0540">Nuclease</keyword>
<keyword evidence="2" id="KW-0548">Nucleotidyltransferase</keyword>
<dbReference type="Gene3D" id="3.10.10.10">
    <property type="entry name" value="HIV Type 1 Reverse Transcriptase, subunit A, domain 1"/>
    <property type="match status" value="1"/>
</dbReference>
<evidence type="ECO:0000256" key="7">
    <source>
        <dbReference type="SAM" id="MobiDB-lite"/>
    </source>
</evidence>
<keyword evidence="6" id="KW-0695">RNA-directed DNA polymerase</keyword>
<feature type="region of interest" description="Disordered" evidence="7">
    <location>
        <begin position="501"/>
        <end position="523"/>
    </location>
</feature>
<dbReference type="SUPFAM" id="SSF53098">
    <property type="entry name" value="Ribonuclease H-like"/>
    <property type="match status" value="1"/>
</dbReference>
<dbReference type="GO" id="GO:0016787">
    <property type="term" value="F:hydrolase activity"/>
    <property type="evidence" value="ECO:0007669"/>
    <property type="project" value="UniProtKB-KW"/>
</dbReference>
<dbReference type="PROSITE" id="PS50994">
    <property type="entry name" value="INTEGRASE"/>
    <property type="match status" value="1"/>
</dbReference>
<comment type="caution">
    <text evidence="9">The sequence shown here is derived from an EMBL/GenBank/DDBJ whole genome shotgun (WGS) entry which is preliminary data.</text>
</comment>
<dbReference type="InterPro" id="IPR012337">
    <property type="entry name" value="RNaseH-like_sf"/>
</dbReference>
<dbReference type="Pfam" id="PF17917">
    <property type="entry name" value="RT_RNaseH"/>
    <property type="match status" value="1"/>
</dbReference>
<evidence type="ECO:0000256" key="1">
    <source>
        <dbReference type="ARBA" id="ARBA00022679"/>
    </source>
</evidence>
<dbReference type="EMBL" id="JACGWM010000011">
    <property type="protein sequence ID" value="KAL0342546.1"/>
    <property type="molecule type" value="Genomic_DNA"/>
</dbReference>
<dbReference type="InterPro" id="IPR043502">
    <property type="entry name" value="DNA/RNA_pol_sf"/>
</dbReference>
<feature type="compositionally biased region" description="Basic residues" evidence="7">
    <location>
        <begin position="507"/>
        <end position="523"/>
    </location>
</feature>
<sequence>MPRSSRTCEFEFDPKIEKTARIFRKETKELKGLSTTSLSKADFELDMPMFSDSEDKVMAQNPDTRVSIQNLKNQTRASIRNLESQVSQLASFNSRLKSQDMREDDSPNSTSIFLGRSFLKTARTTIDVPYGTITMEFDGEVISTHFEIEGIVQEPQICLLGENYTRPVTSNLSALEEEKLIRVLREFHEAIGWTIADIKGLSPSTCMHRILLEEGAKPSRETQHRLNPIMMEVVKKEILKLLDASMIFPISDSEWVSPTHVVPKKIGQRVGRDPHVIYYLSRMLDSTQSNYTATDKELLVVVFALEKFCPYILGTKVIVYSNHATLKYLLSKKDAKPRLLSYGMPRAIISDRGTHFCNKMVNTLFKKYNVTHRVSTAYHPQTNGQAVISHHEIKCILEKTVSYVLIGIGPFVVTQIFPHGAVEIKSLTTQKVFKPISYNHTAAQPTIITTAVPPLHPAAAQLCSALLTGFPPLLNSIPIRHLQFRESPPQLLSAGSRFTTSFPALPNHRHSSRRPAKRPSPQRHPLHIAQEAPEQPLFYLPLSEPSVETSNSKLMQLANGTQLQATLTKKRPLILGLYITLFATNLGIIDLTRHNLHVACPIESLDMACLVQTGLIIARTDAFEFTHAGKAPTLETPSTHHISTLFDPSKD</sequence>
<dbReference type="GO" id="GO:0004519">
    <property type="term" value="F:endonuclease activity"/>
    <property type="evidence" value="ECO:0007669"/>
    <property type="project" value="UniProtKB-KW"/>
</dbReference>
<evidence type="ECO:0000259" key="8">
    <source>
        <dbReference type="PROSITE" id="PS50994"/>
    </source>
</evidence>
<dbReference type="Gene3D" id="3.30.420.10">
    <property type="entry name" value="Ribonuclease H-like superfamily/Ribonuclease H"/>
    <property type="match status" value="1"/>
</dbReference>
<dbReference type="AlphaFoldDB" id="A0AAW2NJA4"/>
<feature type="domain" description="Integrase catalytic" evidence="8">
    <location>
        <begin position="270"/>
        <end position="462"/>
    </location>
</feature>
<evidence type="ECO:0000256" key="3">
    <source>
        <dbReference type="ARBA" id="ARBA00022722"/>
    </source>
</evidence>
<dbReference type="InterPro" id="IPR001584">
    <property type="entry name" value="Integrase_cat-core"/>
</dbReference>
<dbReference type="InterPro" id="IPR041373">
    <property type="entry name" value="RT_RNaseH"/>
</dbReference>